<dbReference type="EMBL" id="JAGFNK010000245">
    <property type="protein sequence ID" value="KAI9455850.1"/>
    <property type="molecule type" value="Genomic_DNA"/>
</dbReference>
<protein>
    <submittedName>
        <fullName evidence="1">Uncharacterized protein</fullName>
    </submittedName>
</protein>
<comment type="caution">
    <text evidence="1">The sequence shown here is derived from an EMBL/GenBank/DDBJ whole genome shotgun (WGS) entry which is preliminary data.</text>
</comment>
<proteinExistence type="predicted"/>
<evidence type="ECO:0000313" key="1">
    <source>
        <dbReference type="EMBL" id="KAI9455850.1"/>
    </source>
</evidence>
<organism evidence="1 2">
    <name type="scientific">Russula earlei</name>
    <dbReference type="NCBI Taxonomy" id="71964"/>
    <lineage>
        <taxon>Eukaryota</taxon>
        <taxon>Fungi</taxon>
        <taxon>Dikarya</taxon>
        <taxon>Basidiomycota</taxon>
        <taxon>Agaricomycotina</taxon>
        <taxon>Agaricomycetes</taxon>
        <taxon>Russulales</taxon>
        <taxon>Russulaceae</taxon>
        <taxon>Russula</taxon>
    </lineage>
</organism>
<accession>A0ACC0U1X2</accession>
<sequence length="304" mass="33918">MGVYTRPGKIDIVMGLPHSVFWMEASASMPVVLKDRVVEAFQKLHDRGVLHGDVALRHILIGADARVTLIDFQASRADEPNEDLGLHAVYPGEKEFEMRRVKFLLNMDNARKKEVRKSKSALRRSVRNGERERRRQELLRHGITVGLPSDEPEPLDDIKNPPVPLDELEKYWMEDANDDPRRIVVPGSSDSDVAGAVDSFLQCIRDIEGADCGWSVVCNGPSSPRSPLSSPFPFPDRDKGRGIELPQSIKSRDFAYEKTCRPSISCPKAKRDVENHDPSSAEEGTVSGNGAIISSHDRNSREKS</sequence>
<keyword evidence="2" id="KW-1185">Reference proteome</keyword>
<name>A0ACC0U1X2_9AGAM</name>
<reference evidence="1" key="1">
    <citation type="submission" date="2021-03" db="EMBL/GenBank/DDBJ databases">
        <title>Evolutionary priming and transition to the ectomycorrhizal habit in an iconic lineage of mushroom-forming fungi: is preadaptation a requirement?</title>
        <authorList>
            <consortium name="DOE Joint Genome Institute"/>
            <person name="Looney B.P."/>
            <person name="Miyauchi S."/>
            <person name="Morin E."/>
            <person name="Drula E."/>
            <person name="Courty P.E."/>
            <person name="Chicoki N."/>
            <person name="Fauchery L."/>
            <person name="Kohler A."/>
            <person name="Kuo A."/>
            <person name="LaButti K."/>
            <person name="Pangilinan J."/>
            <person name="Lipzen A."/>
            <person name="Riley R."/>
            <person name="Andreopoulos W."/>
            <person name="He G."/>
            <person name="Johnson J."/>
            <person name="Barry K.W."/>
            <person name="Grigoriev I.V."/>
            <person name="Nagy L."/>
            <person name="Hibbett D."/>
            <person name="Henrissat B."/>
            <person name="Matheny P.B."/>
            <person name="Labbe J."/>
            <person name="Martin A.F."/>
        </authorList>
    </citation>
    <scope>NUCLEOTIDE SEQUENCE</scope>
    <source>
        <strain evidence="1">BPL698</strain>
    </source>
</reference>
<dbReference type="Proteomes" id="UP001207468">
    <property type="component" value="Unassembled WGS sequence"/>
</dbReference>
<gene>
    <name evidence="1" type="ORF">F5148DRAFT_1225310</name>
</gene>
<evidence type="ECO:0000313" key="2">
    <source>
        <dbReference type="Proteomes" id="UP001207468"/>
    </source>
</evidence>